<dbReference type="InterPro" id="IPR025186">
    <property type="entry name" value="DUF4119"/>
</dbReference>
<gene>
    <name evidence="2" type="ORF">KGMB02408_16930</name>
</gene>
<evidence type="ECO:0000256" key="1">
    <source>
        <dbReference type="SAM" id="MobiDB-lite"/>
    </source>
</evidence>
<accession>A0A401LT52</accession>
<reference evidence="2 3" key="1">
    <citation type="submission" date="2018-10" db="EMBL/GenBank/DDBJ databases">
        <title>Draft Genome Sequence of Bacteroides sp. KCTC 15687.</title>
        <authorList>
            <person name="Yu S.Y."/>
            <person name="Kim J.S."/>
            <person name="Oh B.S."/>
            <person name="Park S.H."/>
            <person name="Kang S.W."/>
            <person name="Park J.E."/>
            <person name="Choi S.H."/>
            <person name="Han K.I."/>
            <person name="Lee K.C."/>
            <person name="Eom M.K."/>
            <person name="Suh M.K."/>
            <person name="Lee D.H."/>
            <person name="Yoon H."/>
            <person name="Kim B."/>
            <person name="Yang S.J."/>
            <person name="Lee J.S."/>
            <person name="Lee J.H."/>
        </authorList>
    </citation>
    <scope>NUCLEOTIDE SEQUENCE [LARGE SCALE GENOMIC DNA]</scope>
    <source>
        <strain evidence="2 3">KCTC 15687</strain>
    </source>
</reference>
<dbReference type="OrthoDB" id="1049548at2"/>
<dbReference type="AlphaFoldDB" id="A0A401LT52"/>
<proteinExistence type="predicted"/>
<dbReference type="Pfam" id="PF13494">
    <property type="entry name" value="DUF4119"/>
    <property type="match status" value="1"/>
</dbReference>
<feature type="compositionally biased region" description="Basic residues" evidence="1">
    <location>
        <begin position="132"/>
        <end position="142"/>
    </location>
</feature>
<protein>
    <submittedName>
        <fullName evidence="2">Uncharacterized protein</fullName>
    </submittedName>
</protein>
<organism evidence="2 3">
    <name type="scientific">Bacteroides faecalis</name>
    <dbReference type="NCBI Taxonomy" id="2447885"/>
    <lineage>
        <taxon>Bacteria</taxon>
        <taxon>Pseudomonadati</taxon>
        <taxon>Bacteroidota</taxon>
        <taxon>Bacteroidia</taxon>
        <taxon>Bacteroidales</taxon>
        <taxon>Bacteroidaceae</taxon>
        <taxon>Bacteroides</taxon>
    </lineage>
</organism>
<dbReference type="Proteomes" id="UP000288079">
    <property type="component" value="Unassembled WGS sequence"/>
</dbReference>
<evidence type="ECO:0000313" key="3">
    <source>
        <dbReference type="Proteomes" id="UP000288079"/>
    </source>
</evidence>
<keyword evidence="3" id="KW-1185">Reference proteome</keyword>
<comment type="caution">
    <text evidence="2">The sequence shown here is derived from an EMBL/GenBank/DDBJ whole genome shotgun (WGS) entry which is preliminary data.</text>
</comment>
<feature type="region of interest" description="Disordered" evidence="1">
    <location>
        <begin position="121"/>
        <end position="142"/>
    </location>
</feature>
<dbReference type="RefSeq" id="WP_125040884.1">
    <property type="nucleotide sequence ID" value="NZ_BHWB01000004.1"/>
</dbReference>
<dbReference type="EMBL" id="BHWB01000004">
    <property type="protein sequence ID" value="GCB34748.1"/>
    <property type="molecule type" value="Genomic_DNA"/>
</dbReference>
<name>A0A401LT52_9BACE</name>
<evidence type="ECO:0000313" key="2">
    <source>
        <dbReference type="EMBL" id="GCB34748.1"/>
    </source>
</evidence>
<sequence>MVSKNSSPKGAKRQTKMIEKMSKKRIQRHYNDEIISEEELENRGGIIGNKVEYLNLHLKKFFEKHLYYHHLKTLSDLALYIYREKKLYYSKHNGFKLMEYSSILTELSTLSKSEQKLLKEQKEESRMNTQKYKNRKRKKIIA</sequence>